<reference evidence="5" key="1">
    <citation type="journal article" date="2020" name="mSystems">
        <title>Genome- and Community-Level Interaction Insights into Carbon Utilization and Element Cycling Functions of Hydrothermarchaeota in Hydrothermal Sediment.</title>
        <authorList>
            <person name="Zhou Z."/>
            <person name="Liu Y."/>
            <person name="Xu W."/>
            <person name="Pan J."/>
            <person name="Luo Z.H."/>
            <person name="Li M."/>
        </authorList>
    </citation>
    <scope>NUCLEOTIDE SEQUENCE [LARGE SCALE GENOMIC DNA]</scope>
    <source>
        <strain evidence="5">HyVt-324</strain>
    </source>
</reference>
<dbReference type="AlphaFoldDB" id="A0A7V1BP93"/>
<dbReference type="GO" id="GO:0000976">
    <property type="term" value="F:transcription cis-regulatory region binding"/>
    <property type="evidence" value="ECO:0007669"/>
    <property type="project" value="TreeGrafter"/>
</dbReference>
<dbReference type="GO" id="GO:0003700">
    <property type="term" value="F:DNA-binding transcription factor activity"/>
    <property type="evidence" value="ECO:0007669"/>
    <property type="project" value="InterPro"/>
</dbReference>
<keyword evidence="3" id="KW-0804">Transcription</keyword>
<evidence type="ECO:0000256" key="2">
    <source>
        <dbReference type="ARBA" id="ARBA00023125"/>
    </source>
</evidence>
<evidence type="ECO:0000259" key="4">
    <source>
        <dbReference type="PROSITE" id="PS01124"/>
    </source>
</evidence>
<organism evidence="5">
    <name type="scientific">Halopseudomonas xinjiangensis</name>
    <dbReference type="NCBI Taxonomy" id="487184"/>
    <lineage>
        <taxon>Bacteria</taxon>
        <taxon>Pseudomonadati</taxon>
        <taxon>Pseudomonadota</taxon>
        <taxon>Gammaproteobacteria</taxon>
        <taxon>Pseudomonadales</taxon>
        <taxon>Pseudomonadaceae</taxon>
        <taxon>Halopseudomonas</taxon>
    </lineage>
</organism>
<dbReference type="GO" id="GO:0005829">
    <property type="term" value="C:cytosol"/>
    <property type="evidence" value="ECO:0007669"/>
    <property type="project" value="TreeGrafter"/>
</dbReference>
<dbReference type="Proteomes" id="UP000885703">
    <property type="component" value="Unassembled WGS sequence"/>
</dbReference>
<dbReference type="Pfam" id="PF12833">
    <property type="entry name" value="HTH_18"/>
    <property type="match status" value="1"/>
</dbReference>
<dbReference type="InterPro" id="IPR018060">
    <property type="entry name" value="HTH_AraC"/>
</dbReference>
<comment type="caution">
    <text evidence="5">The sequence shown here is derived from an EMBL/GenBank/DDBJ whole genome shotgun (WGS) entry which is preliminary data.</text>
</comment>
<dbReference type="SUPFAM" id="SSF46689">
    <property type="entry name" value="Homeodomain-like"/>
    <property type="match status" value="1"/>
</dbReference>
<dbReference type="PANTHER" id="PTHR47894:SF1">
    <property type="entry name" value="HTH-TYPE TRANSCRIPTIONAL REGULATOR VQSM"/>
    <property type="match status" value="1"/>
</dbReference>
<dbReference type="Gene3D" id="1.10.10.60">
    <property type="entry name" value="Homeodomain-like"/>
    <property type="match status" value="1"/>
</dbReference>
<accession>A0A7V1BP93</accession>
<gene>
    <name evidence="5" type="ORF">ENH64_10675</name>
</gene>
<keyword evidence="2" id="KW-0238">DNA-binding</keyword>
<proteinExistence type="predicted"/>
<dbReference type="PANTHER" id="PTHR47894">
    <property type="entry name" value="HTH-TYPE TRANSCRIPTIONAL REGULATOR GADX"/>
    <property type="match status" value="1"/>
</dbReference>
<evidence type="ECO:0000313" key="5">
    <source>
        <dbReference type="EMBL" id="HDZ56921.1"/>
    </source>
</evidence>
<keyword evidence="1" id="KW-0805">Transcription regulation</keyword>
<dbReference type="InterPro" id="IPR032687">
    <property type="entry name" value="AraC-type_N"/>
</dbReference>
<dbReference type="InterPro" id="IPR009057">
    <property type="entry name" value="Homeodomain-like_sf"/>
</dbReference>
<evidence type="ECO:0000256" key="3">
    <source>
        <dbReference type="ARBA" id="ARBA00023163"/>
    </source>
</evidence>
<dbReference type="PROSITE" id="PS01124">
    <property type="entry name" value="HTH_ARAC_FAMILY_2"/>
    <property type="match status" value="1"/>
</dbReference>
<sequence length="366" mass="40901">MTFIAKEAPMNWRQKRDGTNVRYLLKVASEYGLAPAECLENTGLPEGDLENCTTLELWQELAVIRNVVAHHPHPGTGLRLGLCYHLTSLGLLGYAMLSSRTLGEAIKVCDQFRPLSLSICPVILEKETSGLLMHLDDSVLPPDARCLVVERGLAAWTNLFGELLQRRYLPLRIDLKVPEATDEELYRNHFGCPVVLGASSNSMLISWNDLNSALPLANTTTQQTCANLCQRLCESLDDVRTPLARQVLQMLMGQSGQHSGARQIAGWLNLSERTLHRRLAEEGFPFRSLDERVRRDLAEQLLGNSALGLESIALQLGYAEAASFSRAFKRWTGLSPKLWRHQRAFREVDPLVDALTAVRQKVVEHA</sequence>
<dbReference type="SMART" id="SM00342">
    <property type="entry name" value="HTH_ARAC"/>
    <property type="match status" value="1"/>
</dbReference>
<protein>
    <submittedName>
        <fullName evidence="5">AraC family transcriptional regulator</fullName>
    </submittedName>
</protein>
<feature type="domain" description="HTH araC/xylS-type" evidence="4">
    <location>
        <begin position="245"/>
        <end position="342"/>
    </location>
</feature>
<dbReference type="EMBL" id="DRFO01000024">
    <property type="protein sequence ID" value="HDZ56921.1"/>
    <property type="molecule type" value="Genomic_DNA"/>
</dbReference>
<name>A0A7V1BP93_9GAMM</name>
<evidence type="ECO:0000256" key="1">
    <source>
        <dbReference type="ARBA" id="ARBA00023015"/>
    </source>
</evidence>
<dbReference type="Pfam" id="PF12625">
    <property type="entry name" value="Arabinose_bd"/>
    <property type="match status" value="1"/>
</dbReference>